<dbReference type="AlphaFoldDB" id="A0A1Q9F0J1"/>
<keyword evidence="2" id="KW-1185">Reference proteome</keyword>
<comment type="caution">
    <text evidence="1">The sequence shown here is derived from an EMBL/GenBank/DDBJ whole genome shotgun (WGS) entry which is preliminary data.</text>
</comment>
<proteinExistence type="predicted"/>
<gene>
    <name evidence="1" type="ORF">AK812_SmicGene2782</name>
</gene>
<protein>
    <submittedName>
        <fullName evidence="1">Uncharacterized protein</fullName>
    </submittedName>
</protein>
<dbReference type="EMBL" id="LSRX01000031">
    <property type="protein sequence ID" value="OLQ13169.1"/>
    <property type="molecule type" value="Genomic_DNA"/>
</dbReference>
<sequence>MLKRNYTAEHNAAYVAKPTNDEILALCKKPTTLKAQSAKELDEIVHSISQLSLASCSTGIMSSDSLPQLAEEEVTDFDLLTISDGQPTSI</sequence>
<name>A0A1Q9F0J1_SYMMI</name>
<evidence type="ECO:0000313" key="2">
    <source>
        <dbReference type="Proteomes" id="UP000186817"/>
    </source>
</evidence>
<accession>A0A1Q9F0J1</accession>
<reference evidence="1 2" key="1">
    <citation type="submission" date="2016-02" db="EMBL/GenBank/DDBJ databases">
        <title>Genome analysis of coral dinoflagellate symbionts highlights evolutionary adaptations to a symbiotic lifestyle.</title>
        <authorList>
            <person name="Aranda M."/>
            <person name="Li Y."/>
            <person name="Liew Y.J."/>
            <person name="Baumgarten S."/>
            <person name="Simakov O."/>
            <person name="Wilson M."/>
            <person name="Piel J."/>
            <person name="Ashoor H."/>
            <person name="Bougouffa S."/>
            <person name="Bajic V.B."/>
            <person name="Ryu T."/>
            <person name="Ravasi T."/>
            <person name="Bayer T."/>
            <person name="Micklem G."/>
            <person name="Kim H."/>
            <person name="Bhak J."/>
            <person name="Lajeunesse T.C."/>
            <person name="Voolstra C.R."/>
        </authorList>
    </citation>
    <scope>NUCLEOTIDE SEQUENCE [LARGE SCALE GENOMIC DNA]</scope>
    <source>
        <strain evidence="1 2">CCMP2467</strain>
    </source>
</reference>
<dbReference type="Proteomes" id="UP000186817">
    <property type="component" value="Unassembled WGS sequence"/>
</dbReference>
<evidence type="ECO:0000313" key="1">
    <source>
        <dbReference type="EMBL" id="OLQ13169.1"/>
    </source>
</evidence>
<organism evidence="1 2">
    <name type="scientific">Symbiodinium microadriaticum</name>
    <name type="common">Dinoflagellate</name>
    <name type="synonym">Zooxanthella microadriatica</name>
    <dbReference type="NCBI Taxonomy" id="2951"/>
    <lineage>
        <taxon>Eukaryota</taxon>
        <taxon>Sar</taxon>
        <taxon>Alveolata</taxon>
        <taxon>Dinophyceae</taxon>
        <taxon>Suessiales</taxon>
        <taxon>Symbiodiniaceae</taxon>
        <taxon>Symbiodinium</taxon>
    </lineage>
</organism>